<reference evidence="1 2" key="1">
    <citation type="submission" date="2020-08" db="EMBL/GenBank/DDBJ databases">
        <title>Genomic Encyclopedia of Type Strains, Phase IV (KMG-IV): sequencing the most valuable type-strain genomes for metagenomic binning, comparative biology and taxonomic classification.</title>
        <authorList>
            <person name="Goeker M."/>
        </authorList>
    </citation>
    <scope>NUCLEOTIDE SEQUENCE [LARGE SCALE GENOMIC DNA]</scope>
    <source>
        <strain evidence="1 2">DSM 19612</strain>
    </source>
</reference>
<dbReference type="EC" id="4.2.3.130" evidence="1"/>
<comment type="caution">
    <text evidence="1">The sequence shown here is derived from an EMBL/GenBank/DDBJ whole genome shotgun (WGS) entry which is preliminary data.</text>
</comment>
<dbReference type="Proteomes" id="UP000581688">
    <property type="component" value="Unassembled WGS sequence"/>
</dbReference>
<protein>
    <submittedName>
        <fullName evidence="1">Tetraprenyl-beta-curcumene synthase</fullName>
        <ecNumber evidence="1">4.2.3.130</ecNumber>
    </submittedName>
</protein>
<gene>
    <name evidence="1" type="ORF">HNQ94_003932</name>
</gene>
<keyword evidence="2" id="KW-1185">Reference proteome</keyword>
<dbReference type="AlphaFoldDB" id="A0A841QB55"/>
<name>A0A841QB55_9BACI</name>
<dbReference type="RefSeq" id="WP_174498039.1">
    <property type="nucleotide sequence ID" value="NZ_CADDWK010000029.1"/>
</dbReference>
<organism evidence="1 2">
    <name type="scientific">Salirhabdus euzebyi</name>
    <dbReference type="NCBI Taxonomy" id="394506"/>
    <lineage>
        <taxon>Bacteria</taxon>
        <taxon>Bacillati</taxon>
        <taxon>Bacillota</taxon>
        <taxon>Bacilli</taxon>
        <taxon>Bacillales</taxon>
        <taxon>Bacillaceae</taxon>
        <taxon>Salirhabdus</taxon>
    </lineage>
</organism>
<dbReference type="EMBL" id="JACHGH010000023">
    <property type="protein sequence ID" value="MBB6455432.1"/>
    <property type="molecule type" value="Genomic_DNA"/>
</dbReference>
<evidence type="ECO:0000313" key="1">
    <source>
        <dbReference type="EMBL" id="MBB6455432.1"/>
    </source>
</evidence>
<dbReference type="GO" id="GO:0016829">
    <property type="term" value="F:lyase activity"/>
    <property type="evidence" value="ECO:0007669"/>
    <property type="project" value="UniProtKB-KW"/>
</dbReference>
<dbReference type="InterPro" id="IPR019712">
    <property type="entry name" value="YtpB-like"/>
</dbReference>
<sequence length="360" mass="42364">MNSKVPHSPLKLITNCYRRVFPEVHAELREWKRKASSITNEELRHQALASIHTKTFHCEGGGTYALLAKHNLQEAVRFIVAYQTISDYLDNLCDRSTSLDPKDFELLHQAMYDALTPDAPVRNYYAFRNEQNDNGYLKELVQTCQRSLKEIDNYDELQPYLIQLASLYSDLQVHKHVTKQERITRLTTWFEEHKEKCPDLTWYEFSACTGSTLGIFCLVSYGLGGQFSKENAEVIFRSYFPYMQGLHIMLDYFIDQIEDEREGDLNFCSFYPDHQQLKKRFLYFIQQTEKNLDALIPDYPFHQLIQNGLVGMYLADKKVKQVKHARDVIRRLLKETGMTAKFFYFNTKLYHKIRPVMSGR</sequence>
<evidence type="ECO:0000313" key="2">
    <source>
        <dbReference type="Proteomes" id="UP000581688"/>
    </source>
</evidence>
<accession>A0A841QB55</accession>
<dbReference type="Pfam" id="PF10776">
    <property type="entry name" value="DUF2600"/>
    <property type="match status" value="1"/>
</dbReference>
<keyword evidence="1" id="KW-0456">Lyase</keyword>
<proteinExistence type="predicted"/>